<name>A0A7S1QGA3_ALECA</name>
<dbReference type="SUPFAM" id="SSF51126">
    <property type="entry name" value="Pectin lyase-like"/>
    <property type="match status" value="1"/>
</dbReference>
<dbReference type="EMBL" id="HBGE01039777">
    <property type="protein sequence ID" value="CAD9134802.1"/>
    <property type="molecule type" value="Transcribed_RNA"/>
</dbReference>
<evidence type="ECO:0008006" key="3">
    <source>
        <dbReference type="Google" id="ProtNLM"/>
    </source>
</evidence>
<reference evidence="2" key="1">
    <citation type="submission" date="2021-01" db="EMBL/GenBank/DDBJ databases">
        <authorList>
            <person name="Corre E."/>
            <person name="Pelletier E."/>
            <person name="Niang G."/>
            <person name="Scheremetjew M."/>
            <person name="Finn R."/>
            <person name="Kale V."/>
            <person name="Holt S."/>
            <person name="Cochrane G."/>
            <person name="Meng A."/>
            <person name="Brown T."/>
            <person name="Cohen L."/>
        </authorList>
    </citation>
    <scope>NUCLEOTIDE SEQUENCE</scope>
    <source>
        <strain evidence="2">OF101</strain>
    </source>
</reference>
<dbReference type="InterPro" id="IPR011050">
    <property type="entry name" value="Pectin_lyase_fold/virulence"/>
</dbReference>
<evidence type="ECO:0000256" key="1">
    <source>
        <dbReference type="SAM" id="MobiDB-lite"/>
    </source>
</evidence>
<accession>A0A7S1QGA3</accession>
<gene>
    <name evidence="2" type="ORF">ACAT0790_LOCUS23931</name>
</gene>
<sequence>MAQGREDAARARMPPPGSDGAPRGQGPPRVVPSGAWPSLAAAVAEAPDGTFIQVLAGHAETLAAPLIIDHNICIEGPAEGSARLFGEESVIVAAGKELDAVFLRHLKLEVTRVPALVLAGACTVEQCTIEGAEVGVEVAAHAGSVVRIQHSIVRACRVGVSLAGGSEAVLEGTVIEGCRQGVAVTGLTVHEGWNPTLGSLAGATFLRNAEDLVLRAWGVQGRRGGAELRAAAESEVAVRGWPAEACSVVAPLESGGAVLHFSGASVNATLFEEEGEESESSCSTPGVRRPSGGPAVFRVAEPEAEEAAGEAATAPPPA</sequence>
<feature type="compositionally biased region" description="Basic and acidic residues" evidence="1">
    <location>
        <begin position="1"/>
        <end position="10"/>
    </location>
</feature>
<feature type="region of interest" description="Disordered" evidence="1">
    <location>
        <begin position="274"/>
        <end position="296"/>
    </location>
</feature>
<proteinExistence type="predicted"/>
<organism evidence="2">
    <name type="scientific">Alexandrium catenella</name>
    <name type="common">Red tide dinoflagellate</name>
    <name type="synonym">Gonyaulax catenella</name>
    <dbReference type="NCBI Taxonomy" id="2925"/>
    <lineage>
        <taxon>Eukaryota</taxon>
        <taxon>Sar</taxon>
        <taxon>Alveolata</taxon>
        <taxon>Dinophyceae</taxon>
        <taxon>Gonyaulacales</taxon>
        <taxon>Pyrocystaceae</taxon>
        <taxon>Alexandrium</taxon>
    </lineage>
</organism>
<protein>
    <recommendedName>
        <fullName evidence="3">Right handed beta helix domain-containing protein</fullName>
    </recommendedName>
</protein>
<dbReference type="AlphaFoldDB" id="A0A7S1QGA3"/>
<evidence type="ECO:0000313" key="2">
    <source>
        <dbReference type="EMBL" id="CAD9134802.1"/>
    </source>
</evidence>
<feature type="region of interest" description="Disordered" evidence="1">
    <location>
        <begin position="1"/>
        <end position="32"/>
    </location>
</feature>